<protein>
    <submittedName>
        <fullName evidence="7">Low-specificity L-threonine aldolase</fullName>
        <ecNumber evidence="7">4.1.2.48</ecNumber>
    </submittedName>
</protein>
<dbReference type="EMBL" id="DSXR01000056">
    <property type="protein sequence ID" value="HGS87123.1"/>
    <property type="molecule type" value="Genomic_DNA"/>
</dbReference>
<dbReference type="NCBIfam" id="NF041359">
    <property type="entry name" value="GntG_guanitoxin"/>
    <property type="match status" value="1"/>
</dbReference>
<evidence type="ECO:0000256" key="2">
    <source>
        <dbReference type="ARBA" id="ARBA00006966"/>
    </source>
</evidence>
<evidence type="ECO:0000256" key="3">
    <source>
        <dbReference type="ARBA" id="ARBA00022898"/>
    </source>
</evidence>
<dbReference type="GO" id="GO:0005829">
    <property type="term" value="C:cytosol"/>
    <property type="evidence" value="ECO:0007669"/>
    <property type="project" value="TreeGrafter"/>
</dbReference>
<dbReference type="InterPro" id="IPR001597">
    <property type="entry name" value="ArAA_b-elim_lyase/Thr_aldolase"/>
</dbReference>
<evidence type="ECO:0000256" key="4">
    <source>
        <dbReference type="ARBA" id="ARBA00023239"/>
    </source>
</evidence>
<feature type="modified residue" description="N6-(pyridoxal phosphate)lysine" evidence="5">
    <location>
        <position position="203"/>
    </location>
</feature>
<gene>
    <name evidence="7" type="ORF">ENT17_05830</name>
</gene>
<dbReference type="Gene3D" id="3.90.1150.10">
    <property type="entry name" value="Aspartate Aminotransferase, domain 1"/>
    <property type="match status" value="1"/>
</dbReference>
<feature type="domain" description="Aromatic amino acid beta-eliminating lyase/threonine aldolase" evidence="6">
    <location>
        <begin position="6"/>
        <end position="290"/>
    </location>
</feature>
<dbReference type="InterPro" id="IPR015424">
    <property type="entry name" value="PyrdxlP-dep_Trfase"/>
</dbReference>
<organism evidence="7">
    <name type="scientific">Bellilinea caldifistulae</name>
    <dbReference type="NCBI Taxonomy" id="360411"/>
    <lineage>
        <taxon>Bacteria</taxon>
        <taxon>Bacillati</taxon>
        <taxon>Chloroflexota</taxon>
        <taxon>Anaerolineae</taxon>
        <taxon>Anaerolineales</taxon>
        <taxon>Anaerolineaceae</taxon>
        <taxon>Bellilinea</taxon>
    </lineage>
</organism>
<reference evidence="7" key="1">
    <citation type="journal article" date="2020" name="mSystems">
        <title>Genome- and Community-Level Interaction Insights into Carbon Utilization and Element Cycling Functions of Hydrothermarchaeota in Hydrothermal Sediment.</title>
        <authorList>
            <person name="Zhou Z."/>
            <person name="Liu Y."/>
            <person name="Xu W."/>
            <person name="Pan J."/>
            <person name="Luo Z.H."/>
            <person name="Li M."/>
        </authorList>
    </citation>
    <scope>NUCLEOTIDE SEQUENCE [LARGE SCALE GENOMIC DNA]</scope>
    <source>
        <strain evidence="7">SpSt-556</strain>
    </source>
</reference>
<dbReference type="InterPro" id="IPR015422">
    <property type="entry name" value="PyrdxlP-dep_Trfase_small"/>
</dbReference>
<dbReference type="GO" id="GO:0006545">
    <property type="term" value="P:glycine biosynthetic process"/>
    <property type="evidence" value="ECO:0007669"/>
    <property type="project" value="TreeGrafter"/>
</dbReference>
<sequence length="346" mass="37112">MEKIIDLRSDTVTHPTPAMREAMARAEVGDDVYGEDPTVNRLEELAADRMGKQAGLFVASGTMGNLIAVLVHCQRGEEAIMGHLGHTFLFEAGGVSALGGVFVHTLPNQPDGSIALSDLKGAIRGADIHQPISRLIILENTHNRCGGTVLDGEYTRRVGELAHRHGLKLHLDGARIFNAAAALQVPASDLTDSADSVTFCLSKGLCAPVGSVLCGSKEFIAKARRLRKMLGGGMRQGGVLAAAGIVALEEMTGRLIEDHRRASRLAEGLFNIPALQPTFGMPQTNMVFVTIRDEYPKTAQEVAAELAQRGIRVGVTASKTFRLVLHYWISDEDVQQTISAFAAVLN</sequence>
<keyword evidence="3" id="KW-0663">Pyridoxal phosphate</keyword>
<accession>A0A7C4L1D4</accession>
<dbReference type="PIRSF" id="PIRSF017617">
    <property type="entry name" value="Thr_aldolase"/>
    <property type="match status" value="1"/>
</dbReference>
<dbReference type="Pfam" id="PF01212">
    <property type="entry name" value="Beta_elim_lyase"/>
    <property type="match status" value="1"/>
</dbReference>
<dbReference type="SUPFAM" id="SSF53383">
    <property type="entry name" value="PLP-dependent transferases"/>
    <property type="match status" value="1"/>
</dbReference>
<proteinExistence type="inferred from homology"/>
<evidence type="ECO:0000256" key="1">
    <source>
        <dbReference type="ARBA" id="ARBA00001933"/>
    </source>
</evidence>
<evidence type="ECO:0000256" key="5">
    <source>
        <dbReference type="PIRSR" id="PIRSR017617-1"/>
    </source>
</evidence>
<dbReference type="FunFam" id="3.40.640.10:FF:000030">
    <property type="entry name" value="Low-specificity L-threonine aldolase"/>
    <property type="match status" value="1"/>
</dbReference>
<dbReference type="AlphaFoldDB" id="A0A7C4L1D4"/>
<dbReference type="InterPro" id="IPR015421">
    <property type="entry name" value="PyrdxlP-dep_Trfase_major"/>
</dbReference>
<dbReference type="PANTHER" id="PTHR48097">
    <property type="entry name" value="L-THREONINE ALDOLASE-RELATED"/>
    <property type="match status" value="1"/>
</dbReference>
<dbReference type="CDD" id="cd06502">
    <property type="entry name" value="TA_like"/>
    <property type="match status" value="1"/>
</dbReference>
<name>A0A7C4L1D4_9CHLR</name>
<dbReference type="EC" id="4.1.2.48" evidence="7"/>
<comment type="caution">
    <text evidence="7">The sequence shown here is derived from an EMBL/GenBank/DDBJ whole genome shotgun (WGS) entry which is preliminary data.</text>
</comment>
<comment type="cofactor">
    <cofactor evidence="1">
        <name>pyridoxal 5'-phosphate</name>
        <dbReference type="ChEBI" id="CHEBI:597326"/>
    </cofactor>
</comment>
<keyword evidence="4 7" id="KW-0456">Lyase</keyword>
<evidence type="ECO:0000259" key="6">
    <source>
        <dbReference type="Pfam" id="PF01212"/>
    </source>
</evidence>
<dbReference type="GO" id="GO:0008732">
    <property type="term" value="F:L-allo-threonine aldolase activity"/>
    <property type="evidence" value="ECO:0007669"/>
    <property type="project" value="TreeGrafter"/>
</dbReference>
<dbReference type="PANTHER" id="PTHR48097:SF9">
    <property type="entry name" value="L-THREONINE ALDOLASE"/>
    <property type="match status" value="1"/>
</dbReference>
<dbReference type="InterPro" id="IPR023603">
    <property type="entry name" value="Low_specificity_L-TA-like"/>
</dbReference>
<dbReference type="Gene3D" id="3.40.640.10">
    <property type="entry name" value="Type I PLP-dependent aspartate aminotransferase-like (Major domain)"/>
    <property type="match status" value="1"/>
</dbReference>
<comment type="similarity">
    <text evidence="2">Belongs to the threonine aldolase family.</text>
</comment>
<evidence type="ECO:0000313" key="7">
    <source>
        <dbReference type="EMBL" id="HGS87123.1"/>
    </source>
</evidence>
<dbReference type="NCBIfam" id="NF007825">
    <property type="entry name" value="PRK10534.1"/>
    <property type="match status" value="1"/>
</dbReference>
<dbReference type="GO" id="GO:0006567">
    <property type="term" value="P:L-threonine catabolic process"/>
    <property type="evidence" value="ECO:0007669"/>
    <property type="project" value="TreeGrafter"/>
</dbReference>